<protein>
    <submittedName>
        <fullName evidence="1">Uncharacterized protein</fullName>
    </submittedName>
</protein>
<organism evidence="1 2">
    <name type="scientific">Galerina marginata (strain CBS 339.88)</name>
    <dbReference type="NCBI Taxonomy" id="685588"/>
    <lineage>
        <taxon>Eukaryota</taxon>
        <taxon>Fungi</taxon>
        <taxon>Dikarya</taxon>
        <taxon>Basidiomycota</taxon>
        <taxon>Agaricomycotina</taxon>
        <taxon>Agaricomycetes</taxon>
        <taxon>Agaricomycetidae</taxon>
        <taxon>Agaricales</taxon>
        <taxon>Agaricineae</taxon>
        <taxon>Strophariaceae</taxon>
        <taxon>Galerina</taxon>
    </lineage>
</organism>
<sequence length="114" mass="12521">MNNVLLGLWGGTRDESPGLRALLPLLVTPSNVRGTSVVSYVLCRRYRAGFTVSVSSSICDRNKQSLAIDIAVKYAHIMSHSHSFRSWQDCVQSAVDGFAALNLMVLELRRVVGL</sequence>
<evidence type="ECO:0000313" key="1">
    <source>
        <dbReference type="EMBL" id="KDR71397.1"/>
    </source>
</evidence>
<dbReference type="HOGENOM" id="CLU_2121274_0_0_1"/>
<reference evidence="2" key="1">
    <citation type="journal article" date="2014" name="Proc. Natl. Acad. Sci. U.S.A.">
        <title>Extensive sampling of basidiomycete genomes demonstrates inadequacy of the white-rot/brown-rot paradigm for wood decay fungi.</title>
        <authorList>
            <person name="Riley R."/>
            <person name="Salamov A.A."/>
            <person name="Brown D.W."/>
            <person name="Nagy L.G."/>
            <person name="Floudas D."/>
            <person name="Held B.W."/>
            <person name="Levasseur A."/>
            <person name="Lombard V."/>
            <person name="Morin E."/>
            <person name="Otillar R."/>
            <person name="Lindquist E.A."/>
            <person name="Sun H."/>
            <person name="LaButti K.M."/>
            <person name="Schmutz J."/>
            <person name="Jabbour D."/>
            <person name="Luo H."/>
            <person name="Baker S.E."/>
            <person name="Pisabarro A.G."/>
            <person name="Walton J.D."/>
            <person name="Blanchette R.A."/>
            <person name="Henrissat B."/>
            <person name="Martin F."/>
            <person name="Cullen D."/>
            <person name="Hibbett D.S."/>
            <person name="Grigoriev I.V."/>
        </authorList>
    </citation>
    <scope>NUCLEOTIDE SEQUENCE [LARGE SCALE GENOMIC DNA]</scope>
    <source>
        <strain evidence="2">CBS 339.88</strain>
    </source>
</reference>
<evidence type="ECO:0000313" key="2">
    <source>
        <dbReference type="Proteomes" id="UP000027222"/>
    </source>
</evidence>
<keyword evidence="2" id="KW-1185">Reference proteome</keyword>
<proteinExistence type="predicted"/>
<gene>
    <name evidence="1" type="ORF">GALMADRAFT_800977</name>
</gene>
<name>A0A067SN03_GALM3</name>
<accession>A0A067SN03</accession>
<dbReference type="EMBL" id="KL142393">
    <property type="protein sequence ID" value="KDR71397.1"/>
    <property type="molecule type" value="Genomic_DNA"/>
</dbReference>
<dbReference type="AlphaFoldDB" id="A0A067SN03"/>
<dbReference type="Proteomes" id="UP000027222">
    <property type="component" value="Unassembled WGS sequence"/>
</dbReference>